<gene>
    <name evidence="2" type="ORF">EKG83_00910</name>
</gene>
<dbReference type="InterPro" id="IPR003615">
    <property type="entry name" value="HNH_nuc"/>
</dbReference>
<protein>
    <submittedName>
        <fullName evidence="2">HNH endonuclease</fullName>
    </submittedName>
</protein>
<evidence type="ECO:0000313" key="3">
    <source>
        <dbReference type="Proteomes" id="UP000325787"/>
    </source>
</evidence>
<dbReference type="OrthoDB" id="3823469at2"/>
<dbReference type="EMBL" id="CP034550">
    <property type="protein sequence ID" value="QFZ16210.1"/>
    <property type="molecule type" value="Genomic_DNA"/>
</dbReference>
<dbReference type="Pfam" id="PF01844">
    <property type="entry name" value="HNH"/>
    <property type="match status" value="1"/>
</dbReference>
<evidence type="ECO:0000259" key="1">
    <source>
        <dbReference type="SMART" id="SM00507"/>
    </source>
</evidence>
<accession>A0A5Q0GRR8</accession>
<dbReference type="KEGG" id="ssyi:EKG83_00910"/>
<feature type="domain" description="HNH nuclease" evidence="1">
    <location>
        <begin position="201"/>
        <end position="259"/>
    </location>
</feature>
<keyword evidence="3" id="KW-1185">Reference proteome</keyword>
<organism evidence="2 3">
    <name type="scientific">Saccharothrix syringae</name>
    <name type="common">Nocardiopsis syringae</name>
    <dbReference type="NCBI Taxonomy" id="103733"/>
    <lineage>
        <taxon>Bacteria</taxon>
        <taxon>Bacillati</taxon>
        <taxon>Actinomycetota</taxon>
        <taxon>Actinomycetes</taxon>
        <taxon>Pseudonocardiales</taxon>
        <taxon>Pseudonocardiaceae</taxon>
        <taxon>Saccharothrix</taxon>
    </lineage>
</organism>
<proteinExistence type="predicted"/>
<dbReference type="SMART" id="SM00507">
    <property type="entry name" value="HNHc"/>
    <property type="match status" value="1"/>
</dbReference>
<keyword evidence="2" id="KW-0255">Endonuclease</keyword>
<dbReference type="Proteomes" id="UP000325787">
    <property type="component" value="Chromosome"/>
</dbReference>
<reference evidence="3" key="1">
    <citation type="journal article" date="2021" name="Curr. Microbiol.">
        <title>Complete genome of nocamycin-producing strain Saccharothrix syringae NRRL B-16468 reveals the biosynthetic potential for secondary metabolites.</title>
        <authorList>
            <person name="Mo X."/>
            <person name="Yang S."/>
        </authorList>
    </citation>
    <scope>NUCLEOTIDE SEQUENCE [LARGE SCALE GENOMIC DNA]</scope>
    <source>
        <strain evidence="3">ATCC 51364 / DSM 43886 / JCM 6844 / KCTC 9398 / NBRC 14523 / NRRL B-16468 / INA 2240</strain>
    </source>
</reference>
<dbReference type="RefSeq" id="WP_084716830.1">
    <property type="nucleotide sequence ID" value="NZ_CP034550.1"/>
</dbReference>
<sequence>MYSLDAFMSRDSIVTRAFSDHFHEGLEYYVTPFQRWTTLHVFTDFFIDQIIFEDFDRASRTKYIPRTACRNTYCRATPAWLLAADLMQSYGFDVSEVMSELGKWVEAGAPCCPTTYEQQSGPNFDVWDSIDSSEYSELLQQLTEEVFFVLFANRTFLHKFNAHLVSWVRNSEPDEWLENNNLFRKSGRDGATLKRVSIPAWAKRAVFFRDRGRCCVCERDLGGTYSPVNRAQYDHIVPLAGGGLNDVSNLQLLCENCNNKKRANRHEPSRIYERWFPIGNQYKTRRVPTLADIVQTL</sequence>
<dbReference type="GO" id="GO:0004519">
    <property type="term" value="F:endonuclease activity"/>
    <property type="evidence" value="ECO:0007669"/>
    <property type="project" value="UniProtKB-KW"/>
</dbReference>
<keyword evidence="2" id="KW-0540">Nuclease</keyword>
<evidence type="ECO:0000313" key="2">
    <source>
        <dbReference type="EMBL" id="QFZ16210.1"/>
    </source>
</evidence>
<dbReference type="CDD" id="cd00085">
    <property type="entry name" value="HNHc"/>
    <property type="match status" value="1"/>
</dbReference>
<dbReference type="GO" id="GO:0003676">
    <property type="term" value="F:nucleic acid binding"/>
    <property type="evidence" value="ECO:0007669"/>
    <property type="project" value="InterPro"/>
</dbReference>
<dbReference type="InterPro" id="IPR002711">
    <property type="entry name" value="HNH"/>
</dbReference>
<keyword evidence="2" id="KW-0378">Hydrolase</keyword>
<dbReference type="GO" id="GO:0008270">
    <property type="term" value="F:zinc ion binding"/>
    <property type="evidence" value="ECO:0007669"/>
    <property type="project" value="InterPro"/>
</dbReference>
<dbReference type="AlphaFoldDB" id="A0A5Q0GRR8"/>
<dbReference type="Gene3D" id="1.10.30.50">
    <property type="match status" value="1"/>
</dbReference>
<name>A0A5Q0GRR8_SACSY</name>